<dbReference type="InterPro" id="IPR016181">
    <property type="entry name" value="Acyl_CoA_acyltransferase"/>
</dbReference>
<name>A0A511Z0W7_9CELL</name>
<organism evidence="2 3">
    <name type="scientific">Actinotalea fermentans</name>
    <dbReference type="NCBI Taxonomy" id="43671"/>
    <lineage>
        <taxon>Bacteria</taxon>
        <taxon>Bacillati</taxon>
        <taxon>Actinomycetota</taxon>
        <taxon>Actinomycetes</taxon>
        <taxon>Micrococcales</taxon>
        <taxon>Cellulomonadaceae</taxon>
        <taxon>Actinotalea</taxon>
    </lineage>
</organism>
<dbReference type="AlphaFoldDB" id="A0A511Z0W7"/>
<accession>A0A511Z0W7</accession>
<dbReference type="CDD" id="cd04301">
    <property type="entry name" value="NAT_SF"/>
    <property type="match status" value="1"/>
</dbReference>
<proteinExistence type="predicted"/>
<comment type="caution">
    <text evidence="2">The sequence shown here is derived from an EMBL/GenBank/DDBJ whole genome shotgun (WGS) entry which is preliminary data.</text>
</comment>
<sequence length="266" mass="28326">MTITLRPERPSDHRAVELLTREAFWGTEMPRCMEHLLVRRLRGAASFIPELDYVAEVDGEVVGNVMWSRASVVEQTPDGEVTRDVLTFGPLSVLPACQASGVGSALMRHTLAEAARLGHRAVVVYGHPDYYPRFGFVRAADVGITAPGGATFDGLMALALVPGGLDGVRGEVHEDPVFSVDAADAEAFDLAEFPPKEPATLTPLDVFEGHLPPSAVDGLRAAGIPNMQMARRMSAAEAARIPGVGAEGAAALATFFRARGIRWGTA</sequence>
<evidence type="ECO:0000259" key="1">
    <source>
        <dbReference type="PROSITE" id="PS51186"/>
    </source>
</evidence>
<protein>
    <recommendedName>
        <fullName evidence="1">N-acetyltransferase domain-containing protein</fullName>
    </recommendedName>
</protein>
<dbReference type="PANTHER" id="PTHR43617:SF2">
    <property type="entry name" value="UPF0039 PROTEIN SLL0451"/>
    <property type="match status" value="1"/>
</dbReference>
<dbReference type="EMBL" id="BJYK01000009">
    <property type="protein sequence ID" value="GEN81085.1"/>
    <property type="molecule type" value="Genomic_DNA"/>
</dbReference>
<dbReference type="PANTHER" id="PTHR43617">
    <property type="entry name" value="L-AMINO ACID N-ACETYLTRANSFERASE"/>
    <property type="match status" value="1"/>
</dbReference>
<evidence type="ECO:0000313" key="2">
    <source>
        <dbReference type="EMBL" id="GEN81085.1"/>
    </source>
</evidence>
<gene>
    <name evidence="2" type="ORF">AFE02nite_28190</name>
</gene>
<dbReference type="Proteomes" id="UP000321484">
    <property type="component" value="Unassembled WGS sequence"/>
</dbReference>
<dbReference type="RefSeq" id="WP_052113780.1">
    <property type="nucleotide sequence ID" value="NZ_BJYK01000009.1"/>
</dbReference>
<keyword evidence="3" id="KW-1185">Reference proteome</keyword>
<feature type="domain" description="N-acetyltransferase" evidence="1">
    <location>
        <begin position="3"/>
        <end position="161"/>
    </location>
</feature>
<reference evidence="2 3" key="1">
    <citation type="submission" date="2019-07" db="EMBL/GenBank/DDBJ databases">
        <title>Whole genome shotgun sequence of Actinotalea fermentans NBRC 105374.</title>
        <authorList>
            <person name="Hosoyama A."/>
            <person name="Uohara A."/>
            <person name="Ohji S."/>
            <person name="Ichikawa N."/>
        </authorList>
    </citation>
    <scope>NUCLEOTIDE SEQUENCE [LARGE SCALE GENOMIC DNA]</scope>
    <source>
        <strain evidence="2 3">NBRC 105374</strain>
    </source>
</reference>
<dbReference type="Gene3D" id="3.40.630.30">
    <property type="match status" value="1"/>
</dbReference>
<dbReference type="Pfam" id="PF13508">
    <property type="entry name" value="Acetyltransf_7"/>
    <property type="match status" value="1"/>
</dbReference>
<dbReference type="InterPro" id="IPR050276">
    <property type="entry name" value="MshD_Acetyltransferase"/>
</dbReference>
<dbReference type="PROSITE" id="PS51186">
    <property type="entry name" value="GNAT"/>
    <property type="match status" value="1"/>
</dbReference>
<dbReference type="GO" id="GO:0016747">
    <property type="term" value="F:acyltransferase activity, transferring groups other than amino-acyl groups"/>
    <property type="evidence" value="ECO:0007669"/>
    <property type="project" value="InterPro"/>
</dbReference>
<dbReference type="SUPFAM" id="SSF55729">
    <property type="entry name" value="Acyl-CoA N-acyltransferases (Nat)"/>
    <property type="match status" value="1"/>
</dbReference>
<dbReference type="OrthoDB" id="9797178at2"/>
<dbReference type="InterPro" id="IPR000182">
    <property type="entry name" value="GNAT_dom"/>
</dbReference>
<evidence type="ECO:0000313" key="3">
    <source>
        <dbReference type="Proteomes" id="UP000321484"/>
    </source>
</evidence>